<dbReference type="GO" id="GO:0000976">
    <property type="term" value="F:transcription cis-regulatory region binding"/>
    <property type="evidence" value="ECO:0007669"/>
    <property type="project" value="TreeGrafter"/>
</dbReference>
<gene>
    <name evidence="8" type="ORF">ETB97_002014</name>
</gene>
<dbReference type="GO" id="GO:0008270">
    <property type="term" value="F:zinc ion binding"/>
    <property type="evidence" value="ECO:0007669"/>
    <property type="project" value="InterPro"/>
</dbReference>
<dbReference type="InterPro" id="IPR021858">
    <property type="entry name" value="Fun_TF"/>
</dbReference>
<comment type="subcellular location">
    <subcellularLocation>
        <location evidence="1">Nucleus</location>
    </subcellularLocation>
</comment>
<protein>
    <recommendedName>
        <fullName evidence="7">Zn(2)-C6 fungal-type domain-containing protein</fullName>
    </recommendedName>
</protein>
<reference evidence="8 9" key="1">
    <citation type="submission" date="2019-04" db="EMBL/GenBank/DDBJ databases">
        <title>Aspergillus burnettii sp. nov., novel species from soil in southeast Queensland.</title>
        <authorList>
            <person name="Gilchrist C.L.M."/>
            <person name="Pitt J.I."/>
            <person name="Lange L."/>
            <person name="Lacey H.J."/>
            <person name="Vuong D."/>
            <person name="Midgley D.J."/>
            <person name="Greenfield P."/>
            <person name="Bradbury M."/>
            <person name="Lacey E."/>
            <person name="Busk P.K."/>
            <person name="Pilgaard B."/>
            <person name="Chooi Y.H."/>
            <person name="Piggott A.M."/>
        </authorList>
    </citation>
    <scope>NUCLEOTIDE SEQUENCE [LARGE SCALE GENOMIC DNA]</scope>
    <source>
        <strain evidence="8 9">FRR 5400</strain>
    </source>
</reference>
<keyword evidence="5" id="KW-0539">Nucleus</keyword>
<dbReference type="EMBL" id="SPNV01000141">
    <property type="protein sequence ID" value="KAF5860107.1"/>
    <property type="molecule type" value="Genomic_DNA"/>
</dbReference>
<dbReference type="SMART" id="SM00066">
    <property type="entry name" value="GAL4"/>
    <property type="match status" value="1"/>
</dbReference>
<dbReference type="InterPro" id="IPR036864">
    <property type="entry name" value="Zn2-C6_fun-type_DNA-bd_sf"/>
</dbReference>
<organism evidence="8 9">
    <name type="scientific">Petromyces alliaceus</name>
    <name type="common">Aspergillus alliaceus</name>
    <dbReference type="NCBI Taxonomy" id="209559"/>
    <lineage>
        <taxon>Eukaryota</taxon>
        <taxon>Fungi</taxon>
        <taxon>Dikarya</taxon>
        <taxon>Ascomycota</taxon>
        <taxon>Pezizomycotina</taxon>
        <taxon>Eurotiomycetes</taxon>
        <taxon>Eurotiomycetidae</taxon>
        <taxon>Eurotiales</taxon>
        <taxon>Aspergillaceae</taxon>
        <taxon>Aspergillus</taxon>
        <taxon>Aspergillus subgen. Circumdati</taxon>
    </lineage>
</organism>
<evidence type="ECO:0000256" key="1">
    <source>
        <dbReference type="ARBA" id="ARBA00004123"/>
    </source>
</evidence>
<dbReference type="InterPro" id="IPR001138">
    <property type="entry name" value="Zn2Cys6_DnaBD"/>
</dbReference>
<evidence type="ECO:0000256" key="3">
    <source>
        <dbReference type="ARBA" id="ARBA00023125"/>
    </source>
</evidence>
<dbReference type="GO" id="GO:0005634">
    <property type="term" value="C:nucleus"/>
    <property type="evidence" value="ECO:0007669"/>
    <property type="project" value="UniProtKB-SubCell"/>
</dbReference>
<proteinExistence type="predicted"/>
<dbReference type="PROSITE" id="PS50048">
    <property type="entry name" value="ZN2_CY6_FUNGAL_2"/>
    <property type="match status" value="1"/>
</dbReference>
<dbReference type="PANTHER" id="PTHR37534:SF49">
    <property type="entry name" value="LYSINE BIOSYNTHESIS REGULATORY PROTEIN LYS14"/>
    <property type="match status" value="1"/>
</dbReference>
<feature type="domain" description="Zn(2)-C6 fungal-type" evidence="7">
    <location>
        <begin position="40"/>
        <end position="70"/>
    </location>
</feature>
<comment type="caution">
    <text evidence="8">The sequence shown here is derived from an EMBL/GenBank/DDBJ whole genome shotgun (WGS) entry which is preliminary data.</text>
</comment>
<keyword evidence="3" id="KW-0238">DNA-binding</keyword>
<dbReference type="CDD" id="cd00067">
    <property type="entry name" value="GAL4"/>
    <property type="match status" value="1"/>
</dbReference>
<dbReference type="SUPFAM" id="SSF57701">
    <property type="entry name" value="Zn2/Cys6 DNA-binding domain"/>
    <property type="match status" value="1"/>
</dbReference>
<accession>A0A8H6A213</accession>
<dbReference type="Pfam" id="PF11951">
    <property type="entry name" value="Fungal_trans_2"/>
    <property type="match status" value="1"/>
</dbReference>
<feature type="compositionally biased region" description="Low complexity" evidence="6">
    <location>
        <begin position="14"/>
        <end position="27"/>
    </location>
</feature>
<evidence type="ECO:0000256" key="2">
    <source>
        <dbReference type="ARBA" id="ARBA00023015"/>
    </source>
</evidence>
<dbReference type="Pfam" id="PF00172">
    <property type="entry name" value="Zn_clus"/>
    <property type="match status" value="1"/>
</dbReference>
<evidence type="ECO:0000313" key="9">
    <source>
        <dbReference type="Proteomes" id="UP000541154"/>
    </source>
</evidence>
<dbReference type="PANTHER" id="PTHR37534">
    <property type="entry name" value="TRANSCRIPTIONAL ACTIVATOR PROTEIN UGA3"/>
    <property type="match status" value="1"/>
</dbReference>
<keyword evidence="2" id="KW-0805">Transcription regulation</keyword>
<dbReference type="GO" id="GO:0045944">
    <property type="term" value="P:positive regulation of transcription by RNA polymerase II"/>
    <property type="evidence" value="ECO:0007669"/>
    <property type="project" value="TreeGrafter"/>
</dbReference>
<evidence type="ECO:0000256" key="6">
    <source>
        <dbReference type="SAM" id="MobiDB-lite"/>
    </source>
</evidence>
<name>A0A8H6A213_PETAA</name>
<sequence>MWNDDMFMTWPMKSDPAFPPSDSDASSLEALRPKVRSRNGCNTYRRRQVECDESRPNCTRCQRSKNPCSYELQLQWEDEMRTAGKCHGRTAIQSTRHSLQCPPATNGEPERLTRARRNDTALRQREAASVTICSPPDPHSRLPARPSSRVAYCTPYENWKNTTTISRPLPVLPWSIGMPGVDDVCLSFYDAVMCTVGVTIDDERFNPLRNTVMRLVFRSETAYYAVLMASAHYLRSVDGRFELVEIQIRSRVLRGLRSALMKDNLDWEDLLVPTIFLCSSAISNSCDGSWIRHLACFQLVVEEMARGRKNAPPVPQFFISYFSSHLVLAKSLFSIDDISSASGVAASSPGHSSLVGTVSDQKMSWTATKYLATVMPVDTYHEIDTWNGLSSHMLLLINDILSLRHDAQVLRHQCSDLSTPRPVVEQKQAAIAHKIATLEASLATTTQIIPVSLYADRSSAEPRNQFRLLKSISEAYHLAAYLLLSEAVSPHFLGFTPTIIPSVERLKDPAQRARYVDRILSLANCVVSSVDHLPVSWPLWPLFIASCCCSWDEEIRSRALEIFRAAREKAPYENIPRAQTLVELVWQRRDMQMEPDNAMRVGHFEWEPAMESLGWQTSFA</sequence>
<keyword evidence="4" id="KW-0804">Transcription</keyword>
<dbReference type="AlphaFoldDB" id="A0A8H6A213"/>
<evidence type="ECO:0000256" key="5">
    <source>
        <dbReference type="ARBA" id="ARBA00023242"/>
    </source>
</evidence>
<dbReference type="Gene3D" id="4.10.240.10">
    <property type="entry name" value="Zn(2)-C6 fungal-type DNA-binding domain"/>
    <property type="match status" value="1"/>
</dbReference>
<feature type="region of interest" description="Disordered" evidence="6">
    <location>
        <begin position="11"/>
        <end position="30"/>
    </location>
</feature>
<evidence type="ECO:0000256" key="4">
    <source>
        <dbReference type="ARBA" id="ARBA00023163"/>
    </source>
</evidence>
<evidence type="ECO:0000259" key="7">
    <source>
        <dbReference type="PROSITE" id="PS50048"/>
    </source>
</evidence>
<dbReference type="GO" id="GO:0000981">
    <property type="term" value="F:DNA-binding transcription factor activity, RNA polymerase II-specific"/>
    <property type="evidence" value="ECO:0007669"/>
    <property type="project" value="InterPro"/>
</dbReference>
<keyword evidence="9" id="KW-1185">Reference proteome</keyword>
<evidence type="ECO:0000313" key="8">
    <source>
        <dbReference type="EMBL" id="KAF5860107.1"/>
    </source>
</evidence>
<dbReference type="Proteomes" id="UP000541154">
    <property type="component" value="Unassembled WGS sequence"/>
</dbReference>